<dbReference type="OrthoDB" id="2155627at2"/>
<dbReference type="SMART" id="SM00257">
    <property type="entry name" value="LysM"/>
    <property type="match status" value="3"/>
</dbReference>
<evidence type="ECO:0000259" key="2">
    <source>
        <dbReference type="PROSITE" id="PS51782"/>
    </source>
</evidence>
<accession>A0A1M4YV70</accession>
<feature type="domain" description="LysM" evidence="2">
    <location>
        <begin position="63"/>
        <end position="106"/>
    </location>
</feature>
<evidence type="ECO:0000313" key="4">
    <source>
        <dbReference type="Proteomes" id="UP000184128"/>
    </source>
</evidence>
<dbReference type="AlphaFoldDB" id="A0A1M4YV70"/>
<feature type="compositionally biased region" description="Low complexity" evidence="1">
    <location>
        <begin position="45"/>
        <end position="68"/>
    </location>
</feature>
<dbReference type="STRING" id="1121025.SAMN02745249_01798"/>
<proteinExistence type="predicted"/>
<reference evidence="3 4" key="1">
    <citation type="submission" date="2016-11" db="EMBL/GenBank/DDBJ databases">
        <authorList>
            <person name="Jaros S."/>
            <person name="Januszkiewicz K."/>
            <person name="Wedrychowicz H."/>
        </authorList>
    </citation>
    <scope>NUCLEOTIDE SEQUENCE [LARGE SCALE GENOMIC DNA]</scope>
    <source>
        <strain evidence="3 4">DSM 15692</strain>
    </source>
</reference>
<dbReference type="RefSeq" id="WP_143274310.1">
    <property type="nucleotide sequence ID" value="NZ_FQUF01000032.1"/>
</dbReference>
<dbReference type="PROSITE" id="PS51782">
    <property type="entry name" value="LYSM"/>
    <property type="match status" value="3"/>
</dbReference>
<gene>
    <name evidence="3" type="ORF">SAMN02745249_01798</name>
</gene>
<sequence length="168" mass="17871">TVKSGDTLSHIAVKYKTNVAQLKKLNNLKSDLIYVGQKLNVKGNSSSSKPGTKPSTSTSTKESTYTVKSGDTLSHIGRQYNMSVSELKKLNNLKSDLILVGQKLKVSTQSKSVTPSSSSSSSSTKTYKVVSGDTLSGIALKYKTSVSALKAKNKLKSDLILVGQVLAI</sequence>
<dbReference type="EMBL" id="FQUF01000032">
    <property type="protein sequence ID" value="SHF09724.1"/>
    <property type="molecule type" value="Genomic_DNA"/>
</dbReference>
<evidence type="ECO:0000256" key="1">
    <source>
        <dbReference type="SAM" id="MobiDB-lite"/>
    </source>
</evidence>
<feature type="non-terminal residue" evidence="3">
    <location>
        <position position="1"/>
    </location>
</feature>
<feature type="region of interest" description="Disordered" evidence="1">
    <location>
        <begin position="42"/>
        <end position="68"/>
    </location>
</feature>
<name>A0A1M4YV70_9LACT</name>
<dbReference type="Pfam" id="PF01476">
    <property type="entry name" value="LysM"/>
    <property type="match status" value="3"/>
</dbReference>
<dbReference type="PANTHER" id="PTHR33734:SF22">
    <property type="entry name" value="MEMBRANE-BOUND LYTIC MUREIN TRANSGLYCOSYLASE D"/>
    <property type="match status" value="1"/>
</dbReference>
<dbReference type="SUPFAM" id="SSF54106">
    <property type="entry name" value="LysM domain"/>
    <property type="match status" value="3"/>
</dbReference>
<dbReference type="Gene3D" id="3.10.350.10">
    <property type="entry name" value="LysM domain"/>
    <property type="match status" value="3"/>
</dbReference>
<keyword evidence="4" id="KW-1185">Reference proteome</keyword>
<protein>
    <submittedName>
        <fullName evidence="3">LysM repeat-containing protein</fullName>
    </submittedName>
</protein>
<dbReference type="CDD" id="cd00118">
    <property type="entry name" value="LysM"/>
    <property type="match status" value="3"/>
</dbReference>
<dbReference type="Proteomes" id="UP000184128">
    <property type="component" value="Unassembled WGS sequence"/>
</dbReference>
<feature type="domain" description="LysM" evidence="2">
    <location>
        <begin position="1"/>
        <end position="41"/>
    </location>
</feature>
<dbReference type="InterPro" id="IPR018392">
    <property type="entry name" value="LysM"/>
</dbReference>
<dbReference type="InterPro" id="IPR036779">
    <property type="entry name" value="LysM_dom_sf"/>
</dbReference>
<evidence type="ECO:0000313" key="3">
    <source>
        <dbReference type="EMBL" id="SHF09724.1"/>
    </source>
</evidence>
<feature type="domain" description="LysM" evidence="2">
    <location>
        <begin position="125"/>
        <end position="168"/>
    </location>
</feature>
<dbReference type="PANTHER" id="PTHR33734">
    <property type="entry name" value="LYSM DOMAIN-CONTAINING GPI-ANCHORED PROTEIN 2"/>
    <property type="match status" value="1"/>
</dbReference>
<organism evidence="3 4">
    <name type="scientific">Atopostipes suicloacalis DSM 15692</name>
    <dbReference type="NCBI Taxonomy" id="1121025"/>
    <lineage>
        <taxon>Bacteria</taxon>
        <taxon>Bacillati</taxon>
        <taxon>Bacillota</taxon>
        <taxon>Bacilli</taxon>
        <taxon>Lactobacillales</taxon>
        <taxon>Carnobacteriaceae</taxon>
        <taxon>Atopostipes</taxon>
    </lineage>
</organism>
<dbReference type="GO" id="GO:0008932">
    <property type="term" value="F:lytic endotransglycosylase activity"/>
    <property type="evidence" value="ECO:0007669"/>
    <property type="project" value="TreeGrafter"/>
</dbReference>